<dbReference type="Pfam" id="PF00111">
    <property type="entry name" value="Fer2"/>
    <property type="match status" value="1"/>
</dbReference>
<dbReference type="GO" id="GO:0051537">
    <property type="term" value="F:2 iron, 2 sulfur cluster binding"/>
    <property type="evidence" value="ECO:0007669"/>
    <property type="project" value="UniProtKB-KW"/>
</dbReference>
<keyword evidence="1" id="KW-0001">2Fe-2S</keyword>
<keyword evidence="2" id="KW-0479">Metal-binding</keyword>
<dbReference type="CDD" id="cd00207">
    <property type="entry name" value="fer2"/>
    <property type="match status" value="1"/>
</dbReference>
<evidence type="ECO:0000313" key="8">
    <source>
        <dbReference type="EMBL" id="TWH76994.1"/>
    </source>
</evidence>
<dbReference type="SUPFAM" id="SSF54292">
    <property type="entry name" value="2Fe-2S ferredoxin-like"/>
    <property type="match status" value="1"/>
</dbReference>
<evidence type="ECO:0000313" key="9">
    <source>
        <dbReference type="Proteomes" id="UP000315343"/>
    </source>
</evidence>
<dbReference type="InterPro" id="IPR001041">
    <property type="entry name" value="2Fe-2S_ferredoxin-type"/>
</dbReference>
<keyword evidence="4" id="KW-0408">Iron</keyword>
<dbReference type="FunFam" id="3.10.20.30:FF:000020">
    <property type="entry name" value="Xanthine dehydrogenase iron-sulfur subunit"/>
    <property type="match status" value="1"/>
</dbReference>
<dbReference type="PROSITE" id="PS51085">
    <property type="entry name" value="2FE2S_FER_2"/>
    <property type="match status" value="1"/>
</dbReference>
<proteinExistence type="predicted"/>
<dbReference type="InterPro" id="IPR051452">
    <property type="entry name" value="Diverse_Oxidoreductases"/>
</dbReference>
<dbReference type="Proteomes" id="UP000315343">
    <property type="component" value="Unassembled WGS sequence"/>
</dbReference>
<sequence>MKKQIIKLDINNQIYEVMVSPTDLLVDVIRKQIGLTGTKKGCGQGDCGACTVLIDGKAQLSCLMLAIASEGKKITTIEGIANQETGELHPLQQSFLDHGAVQCGFCSPGMILSSKALIDENPQPTEEDIKHALEGNLCRCTGYVLILEAVESYVEALSKGEV</sequence>
<name>A0A562J2B0_9FIRM</name>
<organism evidence="8 9">
    <name type="scientific">Sedimentibacter saalensis</name>
    <dbReference type="NCBI Taxonomy" id="130788"/>
    <lineage>
        <taxon>Bacteria</taxon>
        <taxon>Bacillati</taxon>
        <taxon>Bacillota</taxon>
        <taxon>Tissierellia</taxon>
        <taxon>Sedimentibacter</taxon>
    </lineage>
</organism>
<keyword evidence="3" id="KW-0560">Oxidoreductase</keyword>
<evidence type="ECO:0000256" key="5">
    <source>
        <dbReference type="ARBA" id="ARBA00023014"/>
    </source>
</evidence>
<dbReference type="RefSeq" id="WP_019230514.1">
    <property type="nucleotide sequence ID" value="NZ_DAMBUX010000017.1"/>
</dbReference>
<dbReference type="AlphaFoldDB" id="A0A562J2B0"/>
<dbReference type="EMBL" id="VLKH01000014">
    <property type="protein sequence ID" value="TWH76994.1"/>
    <property type="molecule type" value="Genomic_DNA"/>
</dbReference>
<dbReference type="PANTHER" id="PTHR44379:SF8">
    <property type="entry name" value="XANTHINE DEHYDROGENASE IRON-SULFUR-BINDING SUBUNIT XDHC-RELATED"/>
    <property type="match status" value="1"/>
</dbReference>
<comment type="pathway">
    <text evidence="6">Alkaloid degradation; nicotine degradation.</text>
</comment>
<dbReference type="FunFam" id="1.10.150.120:FF:000003">
    <property type="entry name" value="Carbon monoxide dehydrogenase, small subunit"/>
    <property type="match status" value="1"/>
</dbReference>
<reference evidence="8 9" key="1">
    <citation type="submission" date="2019-07" db="EMBL/GenBank/DDBJ databases">
        <title>Genomic Encyclopedia of Type Strains, Phase I: the one thousand microbial genomes (KMG-I) project.</title>
        <authorList>
            <person name="Kyrpides N."/>
        </authorList>
    </citation>
    <scope>NUCLEOTIDE SEQUENCE [LARGE SCALE GENOMIC DNA]</scope>
    <source>
        <strain evidence="8 9">DSM 13558</strain>
    </source>
</reference>
<dbReference type="PROSITE" id="PS00197">
    <property type="entry name" value="2FE2S_FER_1"/>
    <property type="match status" value="1"/>
</dbReference>
<dbReference type="OrthoDB" id="9796880at2"/>
<dbReference type="PANTHER" id="PTHR44379">
    <property type="entry name" value="OXIDOREDUCTASE WITH IRON-SULFUR SUBUNIT"/>
    <property type="match status" value="1"/>
</dbReference>
<dbReference type="GO" id="GO:0046872">
    <property type="term" value="F:metal ion binding"/>
    <property type="evidence" value="ECO:0007669"/>
    <property type="project" value="UniProtKB-KW"/>
</dbReference>
<dbReference type="Pfam" id="PF01799">
    <property type="entry name" value="Fer2_2"/>
    <property type="match status" value="1"/>
</dbReference>
<feature type="domain" description="2Fe-2S ferredoxin-type" evidence="7">
    <location>
        <begin position="4"/>
        <end position="80"/>
    </location>
</feature>
<keyword evidence="9" id="KW-1185">Reference proteome</keyword>
<keyword evidence="5" id="KW-0411">Iron-sulfur</keyword>
<evidence type="ECO:0000256" key="1">
    <source>
        <dbReference type="ARBA" id="ARBA00022714"/>
    </source>
</evidence>
<gene>
    <name evidence="8" type="ORF">LY60_03470</name>
</gene>
<dbReference type="Gene3D" id="1.10.150.120">
    <property type="entry name" value="[2Fe-2S]-binding domain"/>
    <property type="match status" value="1"/>
</dbReference>
<dbReference type="InterPro" id="IPR036884">
    <property type="entry name" value="2Fe-2S-bd_dom_sf"/>
</dbReference>
<evidence type="ECO:0000256" key="4">
    <source>
        <dbReference type="ARBA" id="ARBA00023004"/>
    </source>
</evidence>
<evidence type="ECO:0000256" key="3">
    <source>
        <dbReference type="ARBA" id="ARBA00023002"/>
    </source>
</evidence>
<dbReference type="InterPro" id="IPR036010">
    <property type="entry name" value="2Fe-2S_ferredoxin-like_sf"/>
</dbReference>
<dbReference type="InterPro" id="IPR006058">
    <property type="entry name" value="2Fe2S_fd_BS"/>
</dbReference>
<evidence type="ECO:0000259" key="7">
    <source>
        <dbReference type="PROSITE" id="PS51085"/>
    </source>
</evidence>
<evidence type="ECO:0000256" key="2">
    <source>
        <dbReference type="ARBA" id="ARBA00022723"/>
    </source>
</evidence>
<protein>
    <submittedName>
        <fullName evidence="8">Carbon-monoxide dehydrogenase small subunit</fullName>
    </submittedName>
</protein>
<dbReference type="GO" id="GO:0016491">
    <property type="term" value="F:oxidoreductase activity"/>
    <property type="evidence" value="ECO:0007669"/>
    <property type="project" value="UniProtKB-KW"/>
</dbReference>
<dbReference type="Gene3D" id="3.10.20.30">
    <property type="match status" value="1"/>
</dbReference>
<accession>A0A562J2B0</accession>
<dbReference type="SUPFAM" id="SSF47741">
    <property type="entry name" value="CO dehydrogenase ISP C-domain like"/>
    <property type="match status" value="1"/>
</dbReference>
<dbReference type="InterPro" id="IPR012675">
    <property type="entry name" value="Beta-grasp_dom_sf"/>
</dbReference>
<comment type="caution">
    <text evidence="8">The sequence shown here is derived from an EMBL/GenBank/DDBJ whole genome shotgun (WGS) entry which is preliminary data.</text>
</comment>
<evidence type="ECO:0000256" key="6">
    <source>
        <dbReference type="ARBA" id="ARBA00060707"/>
    </source>
</evidence>
<dbReference type="InterPro" id="IPR002888">
    <property type="entry name" value="2Fe-2S-bd"/>
</dbReference>